<dbReference type="Proteomes" id="UP000094285">
    <property type="component" value="Unassembled WGS sequence"/>
</dbReference>
<protein>
    <submittedName>
        <fullName evidence="1">Uncharacterized protein</fullName>
    </submittedName>
</protein>
<dbReference type="GeneID" id="30981450"/>
<keyword evidence="2" id="KW-1185">Reference proteome</keyword>
<evidence type="ECO:0000313" key="2">
    <source>
        <dbReference type="Proteomes" id="UP000094285"/>
    </source>
</evidence>
<proteinExistence type="predicted"/>
<gene>
    <name evidence="1" type="ORF">CANTADRAFT_250704</name>
</gene>
<accession>A0A1E4SI91</accession>
<sequence>MYPLEPAQDATRTLLGWGSRSRAHPESTAVGCMYLLAWLGYLRLGSKMGVPSVRCILGAIFPEDVGGASHAKF</sequence>
<dbReference type="RefSeq" id="XP_020064360.1">
    <property type="nucleotide sequence ID" value="XM_020207313.1"/>
</dbReference>
<reference evidence="2" key="1">
    <citation type="submission" date="2016-05" db="EMBL/GenBank/DDBJ databases">
        <title>Comparative genomics of biotechnologically important yeasts.</title>
        <authorList>
            <consortium name="DOE Joint Genome Institute"/>
            <person name="Riley R."/>
            <person name="Haridas S."/>
            <person name="Wolfe K.H."/>
            <person name="Lopes M.R."/>
            <person name="Hittinger C.T."/>
            <person name="Goker M."/>
            <person name="Salamov A."/>
            <person name="Wisecaver J."/>
            <person name="Long T.M."/>
            <person name="Aerts A.L."/>
            <person name="Barry K."/>
            <person name="Choi C."/>
            <person name="Clum A."/>
            <person name="Coughlan A.Y."/>
            <person name="Deshpande S."/>
            <person name="Douglass A.P."/>
            <person name="Hanson S.J."/>
            <person name="Klenk H.-P."/>
            <person name="Labutti K."/>
            <person name="Lapidus A."/>
            <person name="Lindquist E."/>
            <person name="Lipzen A."/>
            <person name="Meier-Kolthoff J.P."/>
            <person name="Ohm R.A."/>
            <person name="Otillar R.P."/>
            <person name="Pangilinan J."/>
            <person name="Peng Y."/>
            <person name="Rokas A."/>
            <person name="Rosa C.A."/>
            <person name="Scheuner C."/>
            <person name="Sibirny A.A."/>
            <person name="Slot J.C."/>
            <person name="Stielow J.B."/>
            <person name="Sun H."/>
            <person name="Kurtzman C.P."/>
            <person name="Blackwell M."/>
            <person name="Grigoriev I.V."/>
            <person name="Jeffries T.W."/>
        </authorList>
    </citation>
    <scope>NUCLEOTIDE SEQUENCE [LARGE SCALE GENOMIC DNA]</scope>
    <source>
        <strain evidence="2">NRRL Y-17324</strain>
    </source>
</reference>
<dbReference type="EMBL" id="KV453912">
    <property type="protein sequence ID" value="ODV79238.1"/>
    <property type="molecule type" value="Genomic_DNA"/>
</dbReference>
<dbReference type="AlphaFoldDB" id="A0A1E4SI91"/>
<organism evidence="1 2">
    <name type="scientific">Suhomyces tanzawaensis NRRL Y-17324</name>
    <dbReference type="NCBI Taxonomy" id="984487"/>
    <lineage>
        <taxon>Eukaryota</taxon>
        <taxon>Fungi</taxon>
        <taxon>Dikarya</taxon>
        <taxon>Ascomycota</taxon>
        <taxon>Saccharomycotina</taxon>
        <taxon>Pichiomycetes</taxon>
        <taxon>Debaryomycetaceae</taxon>
        <taxon>Suhomyces</taxon>
    </lineage>
</organism>
<name>A0A1E4SI91_9ASCO</name>
<evidence type="ECO:0000313" key="1">
    <source>
        <dbReference type="EMBL" id="ODV79238.1"/>
    </source>
</evidence>